<name>A0ACC0UA30_9AGAM</name>
<organism evidence="1 2">
    <name type="scientific">Russula earlei</name>
    <dbReference type="NCBI Taxonomy" id="71964"/>
    <lineage>
        <taxon>Eukaryota</taxon>
        <taxon>Fungi</taxon>
        <taxon>Dikarya</taxon>
        <taxon>Basidiomycota</taxon>
        <taxon>Agaricomycotina</taxon>
        <taxon>Agaricomycetes</taxon>
        <taxon>Russulales</taxon>
        <taxon>Russulaceae</taxon>
        <taxon>Russula</taxon>
    </lineage>
</organism>
<dbReference type="Proteomes" id="UP001207468">
    <property type="component" value="Unassembled WGS sequence"/>
</dbReference>
<keyword evidence="2" id="KW-1185">Reference proteome</keyword>
<evidence type="ECO:0000313" key="2">
    <source>
        <dbReference type="Proteomes" id="UP001207468"/>
    </source>
</evidence>
<protein>
    <submittedName>
        <fullName evidence="1">Uncharacterized protein</fullName>
    </submittedName>
</protein>
<accession>A0ACC0UA30</accession>
<proteinExistence type="predicted"/>
<comment type="caution">
    <text evidence="1">The sequence shown here is derived from an EMBL/GenBank/DDBJ whole genome shotgun (WGS) entry which is preliminary data.</text>
</comment>
<gene>
    <name evidence="1" type="ORF">F5148DRAFT_1195846</name>
</gene>
<reference evidence="1" key="1">
    <citation type="submission" date="2021-03" db="EMBL/GenBank/DDBJ databases">
        <title>Evolutionary priming and transition to the ectomycorrhizal habit in an iconic lineage of mushroom-forming fungi: is preadaptation a requirement?</title>
        <authorList>
            <consortium name="DOE Joint Genome Institute"/>
            <person name="Looney B.P."/>
            <person name="Miyauchi S."/>
            <person name="Morin E."/>
            <person name="Drula E."/>
            <person name="Courty P.E."/>
            <person name="Chicoki N."/>
            <person name="Fauchery L."/>
            <person name="Kohler A."/>
            <person name="Kuo A."/>
            <person name="LaButti K."/>
            <person name="Pangilinan J."/>
            <person name="Lipzen A."/>
            <person name="Riley R."/>
            <person name="Andreopoulos W."/>
            <person name="He G."/>
            <person name="Johnson J."/>
            <person name="Barry K.W."/>
            <person name="Grigoriev I.V."/>
            <person name="Nagy L."/>
            <person name="Hibbett D."/>
            <person name="Henrissat B."/>
            <person name="Matheny P.B."/>
            <person name="Labbe J."/>
            <person name="Martin A.F."/>
        </authorList>
    </citation>
    <scope>NUCLEOTIDE SEQUENCE</scope>
    <source>
        <strain evidence="1">BPL698</strain>
    </source>
</reference>
<sequence length="110" mass="12355">MQPFMYTWPSAKFSFITLILPLLCLGLDSLLFLCLSGCSLFPQHLAPSASTSHTPREHGHHTWPTHSSLPFANGKSIISRCEGRDADALWNGMRPLLSRALILERYWNSS</sequence>
<evidence type="ECO:0000313" key="1">
    <source>
        <dbReference type="EMBL" id="KAI9508468.1"/>
    </source>
</evidence>
<dbReference type="EMBL" id="JAGFNK010000089">
    <property type="protein sequence ID" value="KAI9508468.1"/>
    <property type="molecule type" value="Genomic_DNA"/>
</dbReference>